<feature type="domain" description="SseB protein N-terminal" evidence="2">
    <location>
        <begin position="188"/>
        <end position="299"/>
    </location>
</feature>
<accession>A0ABQ3IRM5</accession>
<dbReference type="EMBL" id="BNAU01000002">
    <property type="protein sequence ID" value="GHE91924.1"/>
    <property type="molecule type" value="Genomic_DNA"/>
</dbReference>
<comment type="caution">
    <text evidence="3">The sequence shown here is derived from an EMBL/GenBank/DDBJ whole genome shotgun (WGS) entry which is preliminary data.</text>
</comment>
<keyword evidence="4" id="KW-1185">Reference proteome</keyword>
<evidence type="ECO:0000313" key="4">
    <source>
        <dbReference type="Proteomes" id="UP000605897"/>
    </source>
</evidence>
<reference evidence="4" key="1">
    <citation type="journal article" date="2019" name="Int. J. Syst. Evol. Microbiol.">
        <title>The Global Catalogue of Microorganisms (GCM) 10K type strain sequencing project: providing services to taxonomists for standard genome sequencing and annotation.</title>
        <authorList>
            <consortium name="The Broad Institute Genomics Platform"/>
            <consortium name="The Broad Institute Genome Sequencing Center for Infectious Disease"/>
            <person name="Wu L."/>
            <person name="Ma J."/>
        </authorList>
    </citation>
    <scope>NUCLEOTIDE SEQUENCE [LARGE SCALE GENOMIC DNA]</scope>
    <source>
        <strain evidence="4">CGMCC 4.7677</strain>
    </source>
</reference>
<evidence type="ECO:0000259" key="2">
    <source>
        <dbReference type="Pfam" id="PF07179"/>
    </source>
</evidence>
<organism evidence="3 4">
    <name type="scientific">Amycolatopsis deserti</name>
    <dbReference type="NCBI Taxonomy" id="185696"/>
    <lineage>
        <taxon>Bacteria</taxon>
        <taxon>Bacillati</taxon>
        <taxon>Actinomycetota</taxon>
        <taxon>Actinomycetes</taxon>
        <taxon>Pseudonocardiales</taxon>
        <taxon>Pseudonocardiaceae</taxon>
        <taxon>Amycolatopsis</taxon>
    </lineage>
</organism>
<gene>
    <name evidence="3" type="ORF">GCM10017786_25650</name>
</gene>
<evidence type="ECO:0000256" key="1">
    <source>
        <dbReference type="SAM" id="MobiDB-lite"/>
    </source>
</evidence>
<feature type="domain" description="SseB protein N-terminal" evidence="2">
    <location>
        <begin position="37"/>
        <end position="131"/>
    </location>
</feature>
<name>A0ABQ3IRM5_9PSEU</name>
<dbReference type="Pfam" id="PF07179">
    <property type="entry name" value="SseB"/>
    <property type="match status" value="2"/>
</dbReference>
<sequence length="328" mass="34844">MRPDAGAVHPRSDEQKEVSGVDFQWRPANEVESSMLTALQDSDSRRYAQLLRDAPLYVPATPEPGDPWPMSLPMPEGNHVIVFTSEESLDWTLGGVVDSWRETTIAGLREIHPDHAQLVVNPGIPIGVYLVLGEVDDLAEGRQELVPVEDVQDAMVDEVLGEVRRLVLEELGGDTEAAAALRPVNELEERLRDAVSELDFDAFLLALIGADVVLPATEPVADPSVIESGEFPWRILGDAETPVVPVFSSEQVLDVVAPGGGPRASVSFLDVLLNWPGEDHVLCFNPGTSMELTLPGSSVPELVTAIAEAAAAGGSADGQSGNGAAPGA</sequence>
<feature type="compositionally biased region" description="Basic and acidic residues" evidence="1">
    <location>
        <begin position="10"/>
        <end position="19"/>
    </location>
</feature>
<protein>
    <recommendedName>
        <fullName evidence="2">SseB protein N-terminal domain-containing protein</fullName>
    </recommendedName>
</protein>
<feature type="region of interest" description="Disordered" evidence="1">
    <location>
        <begin position="1"/>
        <end position="20"/>
    </location>
</feature>
<dbReference type="Proteomes" id="UP000605897">
    <property type="component" value="Unassembled WGS sequence"/>
</dbReference>
<evidence type="ECO:0000313" key="3">
    <source>
        <dbReference type="EMBL" id="GHE91924.1"/>
    </source>
</evidence>
<dbReference type="InterPro" id="IPR009839">
    <property type="entry name" value="SseB_N"/>
</dbReference>
<proteinExistence type="predicted"/>